<keyword evidence="1" id="KW-0479">Metal-binding</keyword>
<comment type="caution">
    <text evidence="4">The sequence shown here is derived from an EMBL/GenBank/DDBJ whole genome shotgun (WGS) entry which is preliminary data.</text>
</comment>
<dbReference type="InterPro" id="IPR044861">
    <property type="entry name" value="IPNS-like_FE2OG_OXY"/>
</dbReference>
<dbReference type="Pfam" id="PF03171">
    <property type="entry name" value="2OG-FeII_Oxy"/>
    <property type="match status" value="1"/>
</dbReference>
<feature type="domain" description="Fe2OG dioxygenase" evidence="3">
    <location>
        <begin position="45"/>
        <end position="145"/>
    </location>
</feature>
<proteinExistence type="predicted"/>
<protein>
    <recommendedName>
        <fullName evidence="3">Fe2OG dioxygenase domain-containing protein</fullName>
    </recommendedName>
</protein>
<dbReference type="InterPro" id="IPR027443">
    <property type="entry name" value="IPNS-like_sf"/>
</dbReference>
<keyword evidence="2" id="KW-0408">Iron</keyword>
<dbReference type="InterPro" id="IPR005123">
    <property type="entry name" value="Oxoglu/Fe-dep_dioxygenase_dom"/>
</dbReference>
<dbReference type="PROSITE" id="PS51471">
    <property type="entry name" value="FE2OG_OXY"/>
    <property type="match status" value="1"/>
</dbReference>
<dbReference type="SUPFAM" id="SSF51197">
    <property type="entry name" value="Clavaminate synthase-like"/>
    <property type="match status" value="1"/>
</dbReference>
<accession>A0ABD0VF20</accession>
<dbReference type="PANTHER" id="PTHR47991">
    <property type="entry name" value="OXOGLUTARATE/IRON-DEPENDENT DIOXYGENASE"/>
    <property type="match status" value="1"/>
</dbReference>
<organism evidence="4 5">
    <name type="scientific">Dendrobium thyrsiflorum</name>
    <name type="common">Pinecone-like raceme dendrobium</name>
    <name type="synonym">Orchid</name>
    <dbReference type="NCBI Taxonomy" id="117978"/>
    <lineage>
        <taxon>Eukaryota</taxon>
        <taxon>Viridiplantae</taxon>
        <taxon>Streptophyta</taxon>
        <taxon>Embryophyta</taxon>
        <taxon>Tracheophyta</taxon>
        <taxon>Spermatophyta</taxon>
        <taxon>Magnoliopsida</taxon>
        <taxon>Liliopsida</taxon>
        <taxon>Asparagales</taxon>
        <taxon>Orchidaceae</taxon>
        <taxon>Epidendroideae</taxon>
        <taxon>Malaxideae</taxon>
        <taxon>Dendrobiinae</taxon>
        <taxon>Dendrobium</taxon>
    </lineage>
</organism>
<evidence type="ECO:0000313" key="5">
    <source>
        <dbReference type="Proteomes" id="UP001552299"/>
    </source>
</evidence>
<keyword evidence="5" id="KW-1185">Reference proteome</keyword>
<sequence length="196" mass="22371">MHTYYRNTLDTYTSMVARVVDCLYGLMAKDLGVNTQDMLNIFSGQLQSIRINYYPPCKQANKVLGLSPHSDGDALTVLLQANDVHGLQIRKNNKWFLIKPKAGALIINIGDMMEIMTNGRYKSIEHRAIINMEEERLSIAAFHSPRLDVVLRPFPELVNSDGREFYKAITNKEYLRKCFSGQLNGKNALESMKLRK</sequence>
<dbReference type="EMBL" id="JANQDX010000006">
    <property type="protein sequence ID" value="KAL0923747.1"/>
    <property type="molecule type" value="Genomic_DNA"/>
</dbReference>
<evidence type="ECO:0000259" key="3">
    <source>
        <dbReference type="PROSITE" id="PS51471"/>
    </source>
</evidence>
<dbReference type="Gene3D" id="2.60.120.330">
    <property type="entry name" value="B-lactam Antibiotic, Isopenicillin N Synthase, Chain"/>
    <property type="match status" value="1"/>
</dbReference>
<evidence type="ECO:0000256" key="1">
    <source>
        <dbReference type="ARBA" id="ARBA00022723"/>
    </source>
</evidence>
<gene>
    <name evidence="4" type="ORF">M5K25_007817</name>
</gene>
<dbReference type="AlphaFoldDB" id="A0ABD0VF20"/>
<dbReference type="InterPro" id="IPR050295">
    <property type="entry name" value="Plant_2OG-oxidoreductases"/>
</dbReference>
<reference evidence="4 5" key="1">
    <citation type="journal article" date="2024" name="Plant Biotechnol. J.">
        <title>Dendrobium thyrsiflorum genome and its molecular insights into genes involved in important horticultural traits.</title>
        <authorList>
            <person name="Chen B."/>
            <person name="Wang J.Y."/>
            <person name="Zheng P.J."/>
            <person name="Li K.L."/>
            <person name="Liang Y.M."/>
            <person name="Chen X.F."/>
            <person name="Zhang C."/>
            <person name="Zhao X."/>
            <person name="He X."/>
            <person name="Zhang G.Q."/>
            <person name="Liu Z.J."/>
            <person name="Xu Q."/>
        </authorList>
    </citation>
    <scope>NUCLEOTIDE SEQUENCE [LARGE SCALE GENOMIC DNA]</scope>
    <source>
        <strain evidence="4">GZMU011</strain>
    </source>
</reference>
<evidence type="ECO:0000313" key="4">
    <source>
        <dbReference type="EMBL" id="KAL0923747.1"/>
    </source>
</evidence>
<dbReference type="Proteomes" id="UP001552299">
    <property type="component" value="Unassembled WGS sequence"/>
</dbReference>
<name>A0ABD0VF20_DENTH</name>
<dbReference type="GO" id="GO:0046872">
    <property type="term" value="F:metal ion binding"/>
    <property type="evidence" value="ECO:0007669"/>
    <property type="project" value="UniProtKB-KW"/>
</dbReference>
<evidence type="ECO:0000256" key="2">
    <source>
        <dbReference type="ARBA" id="ARBA00023004"/>
    </source>
</evidence>